<dbReference type="Pfam" id="PF02878">
    <property type="entry name" value="PGM_PMM_I"/>
    <property type="match status" value="1"/>
</dbReference>
<evidence type="ECO:0000256" key="1">
    <source>
        <dbReference type="ARBA" id="ARBA00001946"/>
    </source>
</evidence>
<dbReference type="GO" id="GO:0000287">
    <property type="term" value="F:magnesium ion binding"/>
    <property type="evidence" value="ECO:0007669"/>
    <property type="project" value="InterPro"/>
</dbReference>
<evidence type="ECO:0000259" key="9">
    <source>
        <dbReference type="Pfam" id="PF02878"/>
    </source>
</evidence>
<name>A0A2M6K8J5_9BACT</name>
<evidence type="ECO:0000259" key="11">
    <source>
        <dbReference type="Pfam" id="PF02880"/>
    </source>
</evidence>
<dbReference type="InterPro" id="IPR016066">
    <property type="entry name" value="A-D-PHexomutase_CS"/>
</dbReference>
<evidence type="ECO:0000256" key="5">
    <source>
        <dbReference type="ARBA" id="ARBA00022842"/>
    </source>
</evidence>
<accession>A0A2M6K8J5</accession>
<dbReference type="AlphaFoldDB" id="A0A2M6K8J5"/>
<dbReference type="GO" id="GO:0005975">
    <property type="term" value="P:carbohydrate metabolic process"/>
    <property type="evidence" value="ECO:0007669"/>
    <property type="project" value="InterPro"/>
</dbReference>
<dbReference type="InterPro" id="IPR036900">
    <property type="entry name" value="A-D-PHexomutase_C_sf"/>
</dbReference>
<dbReference type="InterPro" id="IPR016055">
    <property type="entry name" value="A-D-PHexomutase_a/b/a-I/II/III"/>
</dbReference>
<dbReference type="EMBL" id="PCWW01000065">
    <property type="protein sequence ID" value="PIR12951.1"/>
    <property type="molecule type" value="Genomic_DNA"/>
</dbReference>
<feature type="domain" description="Alpha-D-phosphohexomutase alpha/beta/alpha" evidence="11">
    <location>
        <begin position="270"/>
        <end position="375"/>
    </location>
</feature>
<evidence type="ECO:0000256" key="7">
    <source>
        <dbReference type="RuleBase" id="RU004326"/>
    </source>
</evidence>
<keyword evidence="5 7" id="KW-0460">Magnesium</keyword>
<dbReference type="Pfam" id="PF02880">
    <property type="entry name" value="PGM_PMM_III"/>
    <property type="match status" value="1"/>
</dbReference>
<evidence type="ECO:0000256" key="3">
    <source>
        <dbReference type="ARBA" id="ARBA00022553"/>
    </source>
</evidence>
<evidence type="ECO:0000259" key="8">
    <source>
        <dbReference type="Pfam" id="PF00408"/>
    </source>
</evidence>
<comment type="caution">
    <text evidence="12">The sequence shown here is derived from an EMBL/GenBank/DDBJ whole genome shotgun (WGS) entry which is preliminary data.</text>
</comment>
<dbReference type="GO" id="GO:0016868">
    <property type="term" value="F:intramolecular phosphotransferase activity"/>
    <property type="evidence" value="ECO:0007669"/>
    <property type="project" value="InterPro"/>
</dbReference>
<dbReference type="SUPFAM" id="SSF53738">
    <property type="entry name" value="Phosphoglucomutase, first 3 domains"/>
    <property type="match status" value="3"/>
</dbReference>
<evidence type="ECO:0000256" key="2">
    <source>
        <dbReference type="ARBA" id="ARBA00010231"/>
    </source>
</evidence>
<evidence type="ECO:0000313" key="12">
    <source>
        <dbReference type="EMBL" id="PIR12951.1"/>
    </source>
</evidence>
<dbReference type="CDD" id="cd03089">
    <property type="entry name" value="PMM_PGM"/>
    <property type="match status" value="1"/>
</dbReference>
<evidence type="ECO:0000259" key="10">
    <source>
        <dbReference type="Pfam" id="PF02879"/>
    </source>
</evidence>
<dbReference type="Pfam" id="PF02879">
    <property type="entry name" value="PGM_PMM_II"/>
    <property type="match status" value="1"/>
</dbReference>
<feature type="domain" description="Alpha-D-phosphohexomutase alpha/beta/alpha" evidence="10">
    <location>
        <begin position="168"/>
        <end position="260"/>
    </location>
</feature>
<evidence type="ECO:0000313" key="13">
    <source>
        <dbReference type="Proteomes" id="UP000230869"/>
    </source>
</evidence>
<dbReference type="InterPro" id="IPR005841">
    <property type="entry name" value="Alpha-D-phosphohexomutase_SF"/>
</dbReference>
<dbReference type="PANTHER" id="PTHR43771">
    <property type="entry name" value="PHOSPHOMANNOMUTASE"/>
    <property type="match status" value="1"/>
</dbReference>
<gene>
    <name evidence="12" type="primary">manB</name>
    <name evidence="12" type="ORF">COV49_03765</name>
</gene>
<dbReference type="InterPro" id="IPR005846">
    <property type="entry name" value="A-D-PHexomutase_a/b/a-III"/>
</dbReference>
<dbReference type="Gene3D" id="3.30.310.50">
    <property type="entry name" value="Alpha-D-phosphohexomutase, C-terminal domain"/>
    <property type="match status" value="1"/>
</dbReference>
<dbReference type="PRINTS" id="PR00509">
    <property type="entry name" value="PGMPMM"/>
</dbReference>
<comment type="cofactor">
    <cofactor evidence="1">
        <name>Mg(2+)</name>
        <dbReference type="ChEBI" id="CHEBI:18420"/>
    </cofactor>
</comment>
<protein>
    <submittedName>
        <fullName evidence="12">Phosphomannomutase/phosphoglucomutase</fullName>
    </submittedName>
</protein>
<dbReference type="Proteomes" id="UP000230869">
    <property type="component" value="Unassembled WGS sequence"/>
</dbReference>
<dbReference type="PANTHER" id="PTHR43771:SF1">
    <property type="entry name" value="PHOSPHOMANNOMUTASE"/>
    <property type="match status" value="1"/>
</dbReference>
<keyword evidence="6" id="KW-0413">Isomerase</keyword>
<comment type="similarity">
    <text evidence="2 7">Belongs to the phosphohexose mutase family.</text>
</comment>
<reference evidence="12 13" key="1">
    <citation type="submission" date="2017-09" db="EMBL/GenBank/DDBJ databases">
        <title>Depth-based differentiation of microbial function through sediment-hosted aquifers and enrichment of novel symbionts in the deep terrestrial subsurface.</title>
        <authorList>
            <person name="Probst A.J."/>
            <person name="Ladd B."/>
            <person name="Jarett J.K."/>
            <person name="Geller-Mcgrath D.E."/>
            <person name="Sieber C.M."/>
            <person name="Emerson J.B."/>
            <person name="Anantharaman K."/>
            <person name="Thomas B.C."/>
            <person name="Malmstrom R."/>
            <person name="Stieglmeier M."/>
            <person name="Klingl A."/>
            <person name="Woyke T."/>
            <person name="Ryan C.M."/>
            <person name="Banfield J.F."/>
        </authorList>
    </citation>
    <scope>NUCLEOTIDE SEQUENCE [LARGE SCALE GENOMIC DNA]</scope>
    <source>
        <strain evidence="12">CG11_big_fil_rev_8_21_14_0_20_39_10</strain>
    </source>
</reference>
<evidence type="ECO:0000256" key="6">
    <source>
        <dbReference type="ARBA" id="ARBA00023235"/>
    </source>
</evidence>
<feature type="domain" description="Alpha-D-phosphohexomutase alpha/beta/alpha" evidence="9">
    <location>
        <begin position="6"/>
        <end position="129"/>
    </location>
</feature>
<proteinExistence type="inferred from homology"/>
<keyword evidence="4 7" id="KW-0479">Metal-binding</keyword>
<sequence length="455" mass="51473">MKINPEIFKAYDIRGIYGQDFDDETAYKLGLAYSLFRKKEVKKKKKLRIVVGEDMRLSSPALKKKLIKGLADGGVDVIDIGLASTPTFYFSVAKYACDGGINVTASHNPRQYNGFKLVRGQARPIGKNTGIYDLRDLVIKGKLLPAKNKGKVIKNKTAIKDQAKHDLTFADAKKIKPFKIIIDTANSMGATYFEELFKHLKCKIIKMNWKLDGAFPSHEADPFKPENTKELRKKVVSQKADLGIATDGDGDRIFFVDNKGKLIEPGIIRAILSKIFLKEKPGAKIAYDIRPGKITEDTILENGGIPIITPVGHSLIKDQAIREGAYFAGESSGHYFVKMKFGFFEAPMIITLKILEDLSISGLSFADYIKPYQKYFHSGEINTRVKNPEAIIKKIKQKYKDGQQNYLDRISVEYPDYWFNIRTSNTEPLLRFNLEARTKKLMQEKRDEVLKIIKG</sequence>
<dbReference type="InterPro" id="IPR005844">
    <property type="entry name" value="A-D-PHexomutase_a/b/a-I"/>
</dbReference>
<dbReference type="InterPro" id="IPR005845">
    <property type="entry name" value="A-D-PHexomutase_a/b/a-II"/>
</dbReference>
<dbReference type="InterPro" id="IPR005843">
    <property type="entry name" value="A-D-PHexomutase_C"/>
</dbReference>
<feature type="domain" description="Alpha-D-phosphohexomutase C-terminal" evidence="8">
    <location>
        <begin position="380"/>
        <end position="451"/>
    </location>
</feature>
<evidence type="ECO:0000256" key="4">
    <source>
        <dbReference type="ARBA" id="ARBA00022723"/>
    </source>
</evidence>
<dbReference type="Gene3D" id="3.40.120.10">
    <property type="entry name" value="Alpha-D-Glucose-1,6-Bisphosphate, subunit A, domain 3"/>
    <property type="match status" value="3"/>
</dbReference>
<dbReference type="Pfam" id="PF00408">
    <property type="entry name" value="PGM_PMM_IV"/>
    <property type="match status" value="1"/>
</dbReference>
<dbReference type="SUPFAM" id="SSF55957">
    <property type="entry name" value="Phosphoglucomutase, C-terminal domain"/>
    <property type="match status" value="1"/>
</dbReference>
<dbReference type="PROSITE" id="PS00710">
    <property type="entry name" value="PGM_PMM"/>
    <property type="match status" value="1"/>
</dbReference>
<keyword evidence="3" id="KW-0597">Phosphoprotein</keyword>
<organism evidence="12 13">
    <name type="scientific">Candidatus Falkowbacteria bacterium CG11_big_fil_rev_8_21_14_0_20_39_10</name>
    <dbReference type="NCBI Taxonomy" id="1974570"/>
    <lineage>
        <taxon>Bacteria</taxon>
        <taxon>Candidatus Falkowiibacteriota</taxon>
    </lineage>
</organism>